<evidence type="ECO:0000313" key="3">
    <source>
        <dbReference type="EMBL" id="MTH68012.1"/>
    </source>
</evidence>
<dbReference type="RefSeq" id="WP_155051065.1">
    <property type="nucleotide sequence ID" value="NZ_BAAAIB010000001.1"/>
</dbReference>
<dbReference type="EMBL" id="WMLB01000017">
    <property type="protein sequence ID" value="MTH68012.1"/>
    <property type="molecule type" value="Genomic_DNA"/>
</dbReference>
<feature type="transmembrane region" description="Helical" evidence="2">
    <location>
        <begin position="148"/>
        <end position="169"/>
    </location>
</feature>
<comment type="caution">
    <text evidence="3">The sequence shown here is derived from an EMBL/GenBank/DDBJ whole genome shotgun (WGS) entry which is preliminary data.</text>
</comment>
<gene>
    <name evidence="3" type="ORF">GJ743_06460</name>
</gene>
<keyword evidence="2" id="KW-1133">Transmembrane helix</keyword>
<accession>A0A6I3M776</accession>
<keyword evidence="4" id="KW-1185">Reference proteome</keyword>
<feature type="region of interest" description="Disordered" evidence="1">
    <location>
        <begin position="335"/>
        <end position="372"/>
    </location>
</feature>
<protein>
    <submittedName>
        <fullName evidence="3">Uncharacterized protein</fullName>
    </submittedName>
</protein>
<organism evidence="3 4">
    <name type="scientific">Agromyces bracchium</name>
    <dbReference type="NCBI Taxonomy" id="88376"/>
    <lineage>
        <taxon>Bacteria</taxon>
        <taxon>Bacillati</taxon>
        <taxon>Actinomycetota</taxon>
        <taxon>Actinomycetes</taxon>
        <taxon>Micrococcales</taxon>
        <taxon>Microbacteriaceae</taxon>
        <taxon>Agromyces</taxon>
    </lineage>
</organism>
<proteinExistence type="predicted"/>
<evidence type="ECO:0000313" key="4">
    <source>
        <dbReference type="Proteomes" id="UP000433071"/>
    </source>
</evidence>
<dbReference type="Proteomes" id="UP000433071">
    <property type="component" value="Unassembled WGS sequence"/>
</dbReference>
<evidence type="ECO:0000256" key="1">
    <source>
        <dbReference type="SAM" id="MobiDB-lite"/>
    </source>
</evidence>
<dbReference type="OrthoDB" id="2004788at2"/>
<dbReference type="AlphaFoldDB" id="A0A6I3M776"/>
<sequence length="372" mass="38201">MGGLMNAAADGYVDDASDALQSTPVYVSSEVDGASALQDALLAQVGDDSIAVAVFSDNAALEASGPEIVTQLAETTGYDTIIVAVGDDLSAGSRVLDAGEAMQIANEAESGAGSLDVALTETVQGVQAADEPAPLVGGGDGGAGIGPILGLVIGAAVLVAAAGAVFGVVRARRRRGRGAVDAKLPEPIRRHVANLRSLAAEYAQVGARGNAVAAQTANDMMGIAENVEELFVRLDRAGGGAGAGQRGIAAIEYDDTLRKLTAALDRDYLLDILTHPHLWDDPEERVREVREAVVAVSGELVQNIKQVNARRGLHFQVSLDGLIGGRKELQEWERAFERASGDGAAREGAPGALPSAERASGAQEDVPPRSGD</sequence>
<name>A0A6I3M776_9MICO</name>
<reference evidence="3 4" key="1">
    <citation type="submission" date="2019-11" db="EMBL/GenBank/DDBJ databases">
        <title>Agromyces kandeliae sp. nov., isolated from mangrove soil.</title>
        <authorList>
            <person name="Wang R."/>
        </authorList>
    </citation>
    <scope>NUCLEOTIDE SEQUENCE [LARGE SCALE GENOMIC DNA]</scope>
    <source>
        <strain evidence="3 4">JCM 11433</strain>
    </source>
</reference>
<evidence type="ECO:0000256" key="2">
    <source>
        <dbReference type="SAM" id="Phobius"/>
    </source>
</evidence>
<keyword evidence="2" id="KW-0812">Transmembrane</keyword>
<keyword evidence="2" id="KW-0472">Membrane</keyword>